<dbReference type="AlphaFoldDB" id="A0AAQ4CY39"/>
<accession>A0AAQ4CY39</accession>
<evidence type="ECO:0000313" key="3">
    <source>
        <dbReference type="Proteomes" id="UP001321473"/>
    </source>
</evidence>
<evidence type="ECO:0000256" key="1">
    <source>
        <dbReference type="SAM" id="MobiDB-lite"/>
    </source>
</evidence>
<comment type="caution">
    <text evidence="2">The sequence shown here is derived from an EMBL/GenBank/DDBJ whole genome shotgun (WGS) entry which is preliminary data.</text>
</comment>
<reference evidence="2 3" key="1">
    <citation type="journal article" date="2023" name="Arcadia Sci">
        <title>De novo assembly of a long-read Amblyomma americanum tick genome.</title>
        <authorList>
            <person name="Chou S."/>
            <person name="Poskanzer K.E."/>
            <person name="Rollins M."/>
            <person name="Thuy-Boun P.S."/>
        </authorList>
    </citation>
    <scope>NUCLEOTIDE SEQUENCE [LARGE SCALE GENOMIC DNA]</scope>
    <source>
        <strain evidence="2">F_SG_1</strain>
        <tissue evidence="2">Salivary glands</tissue>
    </source>
</reference>
<proteinExistence type="predicted"/>
<feature type="region of interest" description="Disordered" evidence="1">
    <location>
        <begin position="1"/>
        <end position="61"/>
    </location>
</feature>
<sequence length="185" mass="20143">MLREQEIDADGEPASAVKQNGAPEKRANARGAHYSSLPSERDAAAGAMMVSRPRSPPERLVSPSLEAADLKQGLCQRRALEQGAGGLLACSGCRGLIRERFYLQARCFPRAAIALLSACAVEVVDVLPRPSRSAVRARATRTFFGVGPDCARDQIFLRKPDEPWFSSALCSNLNDRRNTMTRTDV</sequence>
<keyword evidence="3" id="KW-1185">Reference proteome</keyword>
<evidence type="ECO:0000313" key="2">
    <source>
        <dbReference type="EMBL" id="KAK8755129.1"/>
    </source>
</evidence>
<dbReference type="EMBL" id="JARKHS020036678">
    <property type="protein sequence ID" value="KAK8755129.1"/>
    <property type="molecule type" value="Genomic_DNA"/>
</dbReference>
<protein>
    <submittedName>
        <fullName evidence="2">Uncharacterized protein</fullName>
    </submittedName>
</protein>
<gene>
    <name evidence="2" type="ORF">V5799_002169</name>
</gene>
<organism evidence="2 3">
    <name type="scientific">Amblyomma americanum</name>
    <name type="common">Lone star tick</name>
    <dbReference type="NCBI Taxonomy" id="6943"/>
    <lineage>
        <taxon>Eukaryota</taxon>
        <taxon>Metazoa</taxon>
        <taxon>Ecdysozoa</taxon>
        <taxon>Arthropoda</taxon>
        <taxon>Chelicerata</taxon>
        <taxon>Arachnida</taxon>
        <taxon>Acari</taxon>
        <taxon>Parasitiformes</taxon>
        <taxon>Ixodida</taxon>
        <taxon>Ixodoidea</taxon>
        <taxon>Ixodidae</taxon>
        <taxon>Amblyomminae</taxon>
        <taxon>Amblyomma</taxon>
    </lineage>
</organism>
<name>A0AAQ4CY39_AMBAM</name>
<dbReference type="Proteomes" id="UP001321473">
    <property type="component" value="Unassembled WGS sequence"/>
</dbReference>